<evidence type="ECO:0000313" key="2">
    <source>
        <dbReference type="Proteomes" id="UP000799754"/>
    </source>
</evidence>
<organism evidence="1 2">
    <name type="scientific">Macroventuria anomochaeta</name>
    <dbReference type="NCBI Taxonomy" id="301207"/>
    <lineage>
        <taxon>Eukaryota</taxon>
        <taxon>Fungi</taxon>
        <taxon>Dikarya</taxon>
        <taxon>Ascomycota</taxon>
        <taxon>Pezizomycotina</taxon>
        <taxon>Dothideomycetes</taxon>
        <taxon>Pleosporomycetidae</taxon>
        <taxon>Pleosporales</taxon>
        <taxon>Pleosporineae</taxon>
        <taxon>Didymellaceae</taxon>
        <taxon>Macroventuria</taxon>
    </lineage>
</organism>
<evidence type="ECO:0000313" key="1">
    <source>
        <dbReference type="EMBL" id="KAF2621207.1"/>
    </source>
</evidence>
<gene>
    <name evidence="1" type="ORF">BU25DRAFT_241833</name>
</gene>
<name>A0ACB6RIN2_9PLEO</name>
<proteinExistence type="predicted"/>
<dbReference type="EMBL" id="MU006759">
    <property type="protein sequence ID" value="KAF2621207.1"/>
    <property type="molecule type" value="Genomic_DNA"/>
</dbReference>
<dbReference type="Proteomes" id="UP000799754">
    <property type="component" value="Unassembled WGS sequence"/>
</dbReference>
<reference evidence="1" key="1">
    <citation type="journal article" date="2020" name="Stud. Mycol.">
        <title>101 Dothideomycetes genomes: a test case for predicting lifestyles and emergence of pathogens.</title>
        <authorList>
            <person name="Haridas S."/>
            <person name="Albert R."/>
            <person name="Binder M."/>
            <person name="Bloem J."/>
            <person name="Labutti K."/>
            <person name="Salamov A."/>
            <person name="Andreopoulos B."/>
            <person name="Baker S."/>
            <person name="Barry K."/>
            <person name="Bills G."/>
            <person name="Bluhm B."/>
            <person name="Cannon C."/>
            <person name="Castanera R."/>
            <person name="Culley D."/>
            <person name="Daum C."/>
            <person name="Ezra D."/>
            <person name="Gonzalez J."/>
            <person name="Henrissat B."/>
            <person name="Kuo A."/>
            <person name="Liang C."/>
            <person name="Lipzen A."/>
            <person name="Lutzoni F."/>
            <person name="Magnuson J."/>
            <person name="Mondo S."/>
            <person name="Nolan M."/>
            <person name="Ohm R."/>
            <person name="Pangilinan J."/>
            <person name="Park H.-J."/>
            <person name="Ramirez L."/>
            <person name="Alfaro M."/>
            <person name="Sun H."/>
            <person name="Tritt A."/>
            <person name="Yoshinaga Y."/>
            <person name="Zwiers L.-H."/>
            <person name="Turgeon B."/>
            <person name="Goodwin S."/>
            <person name="Spatafora J."/>
            <person name="Crous P."/>
            <person name="Grigoriev I."/>
        </authorList>
    </citation>
    <scope>NUCLEOTIDE SEQUENCE</scope>
    <source>
        <strain evidence="1">CBS 525.71</strain>
    </source>
</reference>
<comment type="caution">
    <text evidence="1">The sequence shown here is derived from an EMBL/GenBank/DDBJ whole genome shotgun (WGS) entry which is preliminary data.</text>
</comment>
<keyword evidence="2" id="KW-1185">Reference proteome</keyword>
<protein>
    <submittedName>
        <fullName evidence="1">Uncharacterized protein</fullName>
    </submittedName>
</protein>
<accession>A0ACB6RIN2</accession>
<sequence>MVSRGGRSKGCSNCRKRRVKCDETRPTCLRCKKRGLECDGPKDVTWICQNTDFQSESSPESAVVLATPTPPPQLSFEAFGETICLAYTRKNLLRGGPVELACNMIEAKAGTPSVDNPGIDLLRQSMLSLSVTFFGKQHRQKQIVRRGYAQYGEVLRTLNMHLTRPELQTTDETILTALTCMLLEIFLPTGPKNFFKHHRGLEAIMAMRGPPTDATGDTATIFRGLRILSIIGALAESRPSIYARDEWKYAPPPADATEPMLLQHHIFTCLADCTQLMGERNTILDGTAPLWNYEPLLQRVQNTLDDLNKLYPLWQRFNASQLDPTKPLSPLAEELGVSNHHSATALMLYHTVHICSLQIIDSLAPSPENTALRNQAAMIIAKCLELKEYEKREGAHESNTIGFVATKVAWQALGGFDSPEGRRLAKTVHTALNAVSPMPLDDKEAWEQARPDEIRDAFFAGFVKRVPIGTPANEARVVGLLQFPEGIDIGYKNSAQARSVSQ</sequence>